<dbReference type="SUPFAM" id="SSF54695">
    <property type="entry name" value="POZ domain"/>
    <property type="match status" value="1"/>
</dbReference>
<feature type="domain" description="Potassium channel tetramerisation-type BTB" evidence="2">
    <location>
        <begin position="80"/>
        <end position="163"/>
    </location>
</feature>
<dbReference type="Pfam" id="PF25611">
    <property type="entry name" value="KCTD_C"/>
    <property type="match status" value="1"/>
</dbReference>
<dbReference type="EMBL" id="CP111015">
    <property type="protein sequence ID" value="WAR01282.1"/>
    <property type="molecule type" value="Genomic_DNA"/>
</dbReference>
<accession>A0ABY7DU82</accession>
<gene>
    <name evidence="4" type="ORF">MAR_007840</name>
</gene>
<organism evidence="4 5">
    <name type="scientific">Mya arenaria</name>
    <name type="common">Soft-shell clam</name>
    <dbReference type="NCBI Taxonomy" id="6604"/>
    <lineage>
        <taxon>Eukaryota</taxon>
        <taxon>Metazoa</taxon>
        <taxon>Spiralia</taxon>
        <taxon>Lophotrochozoa</taxon>
        <taxon>Mollusca</taxon>
        <taxon>Bivalvia</taxon>
        <taxon>Autobranchia</taxon>
        <taxon>Heteroconchia</taxon>
        <taxon>Euheterodonta</taxon>
        <taxon>Imparidentia</taxon>
        <taxon>Neoheterodontei</taxon>
        <taxon>Myida</taxon>
        <taxon>Myoidea</taxon>
        <taxon>Myidae</taxon>
        <taxon>Mya</taxon>
    </lineage>
</organism>
<dbReference type="PANTHER" id="PTHR14499">
    <property type="entry name" value="POTASSIUM CHANNEL TETRAMERIZATION DOMAIN-CONTAINING"/>
    <property type="match status" value="1"/>
</dbReference>
<feature type="region of interest" description="Disordered" evidence="1">
    <location>
        <begin position="1"/>
        <end position="47"/>
    </location>
</feature>
<name>A0ABY7DU82_MYAAR</name>
<dbReference type="InterPro" id="IPR057890">
    <property type="entry name" value="KCTD7/14_C"/>
</dbReference>
<protein>
    <submittedName>
        <fullName evidence="4">KCTD7-like protein</fullName>
    </submittedName>
</protein>
<dbReference type="InterPro" id="IPR011333">
    <property type="entry name" value="SKP1/BTB/POZ_sf"/>
</dbReference>
<evidence type="ECO:0000259" key="2">
    <source>
        <dbReference type="Pfam" id="PF02214"/>
    </source>
</evidence>
<dbReference type="InterPro" id="IPR003131">
    <property type="entry name" value="T1-type_BTB"/>
</dbReference>
<evidence type="ECO:0000313" key="5">
    <source>
        <dbReference type="Proteomes" id="UP001164746"/>
    </source>
</evidence>
<proteinExistence type="predicted"/>
<evidence type="ECO:0000256" key="1">
    <source>
        <dbReference type="SAM" id="MobiDB-lite"/>
    </source>
</evidence>
<evidence type="ECO:0000259" key="3">
    <source>
        <dbReference type="Pfam" id="PF25611"/>
    </source>
</evidence>
<dbReference type="Gene3D" id="3.30.710.10">
    <property type="entry name" value="Potassium Channel Kv1.1, Chain A"/>
    <property type="match status" value="1"/>
</dbReference>
<dbReference type="PANTHER" id="PTHR14499:SF145">
    <property type="entry name" value="POTASSIUM CHANNEL REGULATORY PROTEIN-LIKE"/>
    <property type="match status" value="1"/>
</dbReference>
<keyword evidence="5" id="KW-1185">Reference proteome</keyword>
<evidence type="ECO:0000313" key="4">
    <source>
        <dbReference type="EMBL" id="WAR01282.1"/>
    </source>
</evidence>
<dbReference type="Pfam" id="PF02214">
    <property type="entry name" value="BTB_2"/>
    <property type="match status" value="1"/>
</dbReference>
<feature type="domain" description="KCTD7/14 C-terminal" evidence="3">
    <location>
        <begin position="178"/>
        <end position="292"/>
    </location>
</feature>
<reference evidence="4" key="1">
    <citation type="submission" date="2022-11" db="EMBL/GenBank/DDBJ databases">
        <title>Centuries of genome instability and evolution in soft-shell clam transmissible cancer (bioRxiv).</title>
        <authorList>
            <person name="Hart S.F.M."/>
            <person name="Yonemitsu M.A."/>
            <person name="Giersch R.M."/>
            <person name="Beal B.F."/>
            <person name="Arriagada G."/>
            <person name="Davis B.W."/>
            <person name="Ostrander E.A."/>
            <person name="Goff S.P."/>
            <person name="Metzger M.J."/>
        </authorList>
    </citation>
    <scope>NUCLEOTIDE SEQUENCE</scope>
    <source>
        <strain evidence="4">MELC-2E11</strain>
        <tissue evidence="4">Siphon/mantle</tissue>
    </source>
</reference>
<dbReference type="Proteomes" id="UP001164746">
    <property type="component" value="Chromosome 4"/>
</dbReference>
<sequence>MSDSETSDSSVEEIEIKPVRPVPRSRPKQNSKDKARSPARSLSPTSVLNGEGTVAKKVLDNYTVTSSINTKIEPFPNVIPLNVGGVKYMTRLSTLKKFPDSMLAALFSGRYTVDKDADGNYFLDSNGILFGYLLEFLRNGFVPPREHAVPLYREASYYGLHELAEKLNLMPAVVSLIVKESHKSQFPNYEEIKEEVIRVAMENATFTKMGEVFMYVFKSEFIPKTNTFNPNHGCIIESAQVKCGPWDGPVDEEVFVKCLESDLIDDGFDVKPHEPKKKCRYYHGQSCQKFVYRLQIMF</sequence>